<evidence type="ECO:0000256" key="1">
    <source>
        <dbReference type="SAM" id="MobiDB-lite"/>
    </source>
</evidence>
<keyword evidence="3" id="KW-1185">Reference proteome</keyword>
<dbReference type="RefSeq" id="WP_153024199.1">
    <property type="nucleotide sequence ID" value="NZ_WIAO01000004.1"/>
</dbReference>
<evidence type="ECO:0000313" key="3">
    <source>
        <dbReference type="Proteomes" id="UP000477750"/>
    </source>
</evidence>
<evidence type="ECO:0000313" key="2">
    <source>
        <dbReference type="EMBL" id="MQM25037.1"/>
    </source>
</evidence>
<sequence>MAIFVILLITAGVAGVVYLVRKQPAEPEAVYSPPQPVVFAAPRRVDTRLELPSSQPLFKFTVPVAINYTVRRQTGQNHEDNAKAEILRIAGPLAAQYPLTQTLQFEAALRRALAHPLESADNSLSLSAACSTVQVDPRQLQMVEEVELTWLKVDQEERLFAAETKRIERLDRLQSEPRTAALYWLSKQTYDHQTLERMPRVTELMFEIDRALNRRGQDDLEAPLFRVFAPQAEDLDDFLNDSEAAEQRLLFDSLARAYEHFGRPAMAARARELVTDRDTPRSDDPEGEPMSAI</sequence>
<name>A0A6L5G5W7_9ACTN</name>
<feature type="compositionally biased region" description="Basic and acidic residues" evidence="1">
    <location>
        <begin position="269"/>
        <end position="284"/>
    </location>
</feature>
<dbReference type="Proteomes" id="UP000477750">
    <property type="component" value="Unassembled WGS sequence"/>
</dbReference>
<comment type="caution">
    <text evidence="2">The sequence shown here is derived from an EMBL/GenBank/DDBJ whole genome shotgun (WGS) entry which is preliminary data.</text>
</comment>
<feature type="region of interest" description="Disordered" evidence="1">
    <location>
        <begin position="269"/>
        <end position="293"/>
    </location>
</feature>
<dbReference type="EMBL" id="WIAO01000004">
    <property type="protein sequence ID" value="MQM25037.1"/>
    <property type="molecule type" value="Genomic_DNA"/>
</dbReference>
<accession>A0A6L5G5W7</accession>
<protein>
    <submittedName>
        <fullName evidence="2">Uncharacterized protein</fullName>
    </submittedName>
</protein>
<proteinExistence type="predicted"/>
<dbReference type="AlphaFoldDB" id="A0A6L5G5W7"/>
<organism evidence="2 3">
    <name type="scientific">Glycomyces albidus</name>
    <dbReference type="NCBI Taxonomy" id="2656774"/>
    <lineage>
        <taxon>Bacteria</taxon>
        <taxon>Bacillati</taxon>
        <taxon>Actinomycetota</taxon>
        <taxon>Actinomycetes</taxon>
        <taxon>Glycomycetales</taxon>
        <taxon>Glycomycetaceae</taxon>
        <taxon>Glycomyces</taxon>
    </lineage>
</organism>
<reference evidence="2 3" key="1">
    <citation type="submission" date="2019-10" db="EMBL/GenBank/DDBJ databases">
        <title>Glycomyces albidus sp. nov., a novel actinomycete isolated from rhizosphere soil of wheat (Triticum aestivum L.).</title>
        <authorList>
            <person name="Qian L."/>
        </authorList>
    </citation>
    <scope>NUCLEOTIDE SEQUENCE [LARGE SCALE GENOMIC DNA]</scope>
    <source>
        <strain evidence="2 3">NEAU-7082</strain>
    </source>
</reference>
<gene>
    <name evidence="2" type="ORF">GFD30_05520</name>
</gene>